<dbReference type="HOGENOM" id="CLU_1364680_0_0_11"/>
<evidence type="ECO:0000256" key="2">
    <source>
        <dbReference type="SAM" id="SignalP"/>
    </source>
</evidence>
<dbReference type="EMBL" id="CP002343">
    <property type="protein sequence ID" value="ADU47947.1"/>
    <property type="molecule type" value="Genomic_DNA"/>
</dbReference>
<feature type="chain" id="PRO_5003210911" description="DUF6318 domain-containing protein" evidence="2">
    <location>
        <begin position="24"/>
        <end position="200"/>
    </location>
</feature>
<name>E6S7P0_INTC7</name>
<dbReference type="RefSeq" id="WP_013492263.1">
    <property type="nucleotide sequence ID" value="NC_014830.1"/>
</dbReference>
<evidence type="ECO:0000259" key="3">
    <source>
        <dbReference type="Pfam" id="PF19843"/>
    </source>
</evidence>
<keyword evidence="5" id="KW-1185">Reference proteome</keyword>
<dbReference type="PROSITE" id="PS51257">
    <property type="entry name" value="PROKAR_LIPOPROTEIN"/>
    <property type="match status" value="1"/>
</dbReference>
<dbReference type="eggNOG" id="ENOG502ZUAJ">
    <property type="taxonomic scope" value="Bacteria"/>
</dbReference>
<dbReference type="Proteomes" id="UP000008914">
    <property type="component" value="Chromosome"/>
</dbReference>
<gene>
    <name evidence="4" type="ordered locus">Intca_1431</name>
</gene>
<feature type="region of interest" description="Disordered" evidence="1">
    <location>
        <begin position="27"/>
        <end position="58"/>
    </location>
</feature>
<feature type="signal peptide" evidence="2">
    <location>
        <begin position="1"/>
        <end position="23"/>
    </location>
</feature>
<accession>E6S7P0</accession>
<feature type="domain" description="DUF6318" evidence="3">
    <location>
        <begin position="64"/>
        <end position="193"/>
    </location>
</feature>
<evidence type="ECO:0000313" key="5">
    <source>
        <dbReference type="Proteomes" id="UP000008914"/>
    </source>
</evidence>
<keyword evidence="2" id="KW-0732">Signal</keyword>
<reference evidence="4 5" key="1">
    <citation type="journal article" date="2010" name="Stand. Genomic Sci.">
        <title>Complete genome sequence of Intrasporangium calvum type strain (7 KIP).</title>
        <authorList>
            <person name="Del Rio T.G."/>
            <person name="Chertkov O."/>
            <person name="Yasawong M."/>
            <person name="Lucas S."/>
            <person name="Deshpande S."/>
            <person name="Cheng J.F."/>
            <person name="Detter C."/>
            <person name="Tapia R."/>
            <person name="Han C."/>
            <person name="Goodwin L."/>
            <person name="Pitluck S."/>
            <person name="Liolios K."/>
            <person name="Ivanova N."/>
            <person name="Mavromatis K."/>
            <person name="Pati A."/>
            <person name="Chen A."/>
            <person name="Palaniappan K."/>
            <person name="Land M."/>
            <person name="Hauser L."/>
            <person name="Chang Y.J."/>
            <person name="Jeffries C.D."/>
            <person name="Rohde M."/>
            <person name="Pukall R."/>
            <person name="Sikorski J."/>
            <person name="Goker M."/>
            <person name="Woyke T."/>
            <person name="Bristow J."/>
            <person name="Eisen J.A."/>
            <person name="Markowitz V."/>
            <person name="Hugenholtz P."/>
            <person name="Kyrpides N.C."/>
            <person name="Klenk H.P."/>
            <person name="Lapidus A."/>
        </authorList>
    </citation>
    <scope>NUCLEOTIDE SEQUENCE [LARGE SCALE GENOMIC DNA]</scope>
    <source>
        <strain evidence="5">ATCC 23552 / DSM 43043 / JCM 3097 / NBRC 12989 / 7 KIP</strain>
    </source>
</reference>
<dbReference type="AlphaFoldDB" id="E6S7P0"/>
<feature type="compositionally biased region" description="Low complexity" evidence="1">
    <location>
        <begin position="33"/>
        <end position="57"/>
    </location>
</feature>
<dbReference type="InterPro" id="IPR046281">
    <property type="entry name" value="DUF6318"/>
</dbReference>
<proteinExistence type="predicted"/>
<evidence type="ECO:0000313" key="4">
    <source>
        <dbReference type="EMBL" id="ADU47947.1"/>
    </source>
</evidence>
<dbReference type="OrthoDB" id="4838930at2"/>
<protein>
    <recommendedName>
        <fullName evidence="3">DUF6318 domain-containing protein</fullName>
    </recommendedName>
</protein>
<dbReference type="KEGG" id="ica:Intca_1431"/>
<dbReference type="Pfam" id="PF19843">
    <property type="entry name" value="DUF6318"/>
    <property type="match status" value="1"/>
</dbReference>
<sequence length="200" mass="21670">MSRRTFLPYVAGLALAVTLTGCAAESAAPEPMTPVRTTPVPTVSAPSSSVATSAPAAPDFPEGLPAAAKKHTKDGAKAFVQHYMDRLNVAWTTPDPDAIRQLCDVSVSKSCAANLQDAEDYKRKGWKYSGKAARTLRVDTLGLESGGTHRVLWTGIQLRNDIIDAKGTVRESYPREDLRLVFDLRWTASGWLILDERLGS</sequence>
<evidence type="ECO:0000256" key="1">
    <source>
        <dbReference type="SAM" id="MobiDB-lite"/>
    </source>
</evidence>
<organism evidence="4 5">
    <name type="scientific">Intrasporangium calvum (strain ATCC 23552 / DSM 43043 / JCM 3097 / NBRC 12989 / NCIMB 10167 / NRRL B-3866 / 7 KIP)</name>
    <dbReference type="NCBI Taxonomy" id="710696"/>
    <lineage>
        <taxon>Bacteria</taxon>
        <taxon>Bacillati</taxon>
        <taxon>Actinomycetota</taxon>
        <taxon>Actinomycetes</taxon>
        <taxon>Micrococcales</taxon>
        <taxon>Intrasporangiaceae</taxon>
        <taxon>Intrasporangium</taxon>
    </lineage>
</organism>